<proteinExistence type="predicted"/>
<name>A0A4Y9T5A1_9BURK</name>
<dbReference type="Proteomes" id="UP000297258">
    <property type="component" value="Unassembled WGS sequence"/>
</dbReference>
<protein>
    <submittedName>
        <fullName evidence="1">Uncharacterized protein</fullName>
    </submittedName>
</protein>
<evidence type="ECO:0000313" key="2">
    <source>
        <dbReference type="Proteomes" id="UP000297258"/>
    </source>
</evidence>
<dbReference type="InterPro" id="IPR045646">
    <property type="entry name" value="DUF6402"/>
</dbReference>
<gene>
    <name evidence="1" type="ORF">E4O92_10650</name>
</gene>
<sequence length="283" mass="32210">MTLTTSVTSPKSQTAGKEHWLDVLHLDAIPGAMDNMGWKVAAKMMRQWFSTEPAYVMPEKVRNSEIATPVTRYDDQIIKMKSWALNFPRCVEPLEHLVMNWDTPAGLKLLKKRLKDKGWTPGSNITLGTTRMKAYELNMTSQVNRVEFGSLLDTFDDMYGALGKATVKIAVVGESKGNPAGIDIFEIEKLGVYIRDTYDFNDDGIVSEPLGIWSKERCLSKEEIAAWWLMELRDRFKMFPGFVPVFNSDFRRWQQAHNSGGDFVVLSDVMWIDPPVNPVKIPR</sequence>
<dbReference type="EMBL" id="SPUM01000064">
    <property type="protein sequence ID" value="TFW32185.1"/>
    <property type="molecule type" value="Genomic_DNA"/>
</dbReference>
<dbReference type="OrthoDB" id="6986732at2"/>
<dbReference type="AlphaFoldDB" id="A0A4Y9T5A1"/>
<comment type="caution">
    <text evidence="1">The sequence shown here is derived from an EMBL/GenBank/DDBJ whole genome shotgun (WGS) entry which is preliminary data.</text>
</comment>
<dbReference type="RefSeq" id="WP_135189751.1">
    <property type="nucleotide sequence ID" value="NZ_SPUM01000064.1"/>
</dbReference>
<accession>A0A4Y9T5A1</accession>
<dbReference type="Pfam" id="PF19940">
    <property type="entry name" value="DUF6402"/>
    <property type="match status" value="1"/>
</dbReference>
<reference evidence="1 2" key="1">
    <citation type="submission" date="2019-03" db="EMBL/GenBank/DDBJ databases">
        <title>Draft genome of Massilia hortus sp. nov., a novel bacterial species of the Oxalobacteraceae family.</title>
        <authorList>
            <person name="Peta V."/>
            <person name="Raths R."/>
            <person name="Bucking H."/>
        </authorList>
    </citation>
    <scope>NUCLEOTIDE SEQUENCE [LARGE SCALE GENOMIC DNA]</scope>
    <source>
        <strain evidence="1 2">ONC3</strain>
    </source>
</reference>
<organism evidence="1 2">
    <name type="scientific">Massilia horti</name>
    <dbReference type="NCBI Taxonomy" id="2562153"/>
    <lineage>
        <taxon>Bacteria</taxon>
        <taxon>Pseudomonadati</taxon>
        <taxon>Pseudomonadota</taxon>
        <taxon>Betaproteobacteria</taxon>
        <taxon>Burkholderiales</taxon>
        <taxon>Oxalobacteraceae</taxon>
        <taxon>Telluria group</taxon>
        <taxon>Massilia</taxon>
    </lineage>
</organism>
<evidence type="ECO:0000313" key="1">
    <source>
        <dbReference type="EMBL" id="TFW32185.1"/>
    </source>
</evidence>
<keyword evidence="2" id="KW-1185">Reference proteome</keyword>